<keyword evidence="1" id="KW-0472">Membrane</keyword>
<dbReference type="AlphaFoldDB" id="B9DJV0"/>
<keyword evidence="3" id="KW-1185">Reference proteome</keyword>
<dbReference type="Proteomes" id="UP000000444">
    <property type="component" value="Chromosome"/>
</dbReference>
<name>B9DJV0_STACT</name>
<gene>
    <name evidence="2" type="ordered locus">Sca_2168</name>
</gene>
<evidence type="ECO:0000256" key="1">
    <source>
        <dbReference type="SAM" id="Phobius"/>
    </source>
</evidence>
<feature type="transmembrane region" description="Helical" evidence="1">
    <location>
        <begin position="42"/>
        <end position="59"/>
    </location>
</feature>
<feature type="transmembrane region" description="Helical" evidence="1">
    <location>
        <begin position="66"/>
        <end position="86"/>
    </location>
</feature>
<feature type="transmembrane region" description="Helical" evidence="1">
    <location>
        <begin position="12"/>
        <end position="36"/>
    </location>
</feature>
<evidence type="ECO:0000313" key="2">
    <source>
        <dbReference type="EMBL" id="CAL29073.1"/>
    </source>
</evidence>
<protein>
    <submittedName>
        <fullName evidence="2">Uncharacterized protein</fullName>
    </submittedName>
</protein>
<reference evidence="2 3" key="1">
    <citation type="journal article" date="2009" name="Appl. Environ. Microbiol.">
        <title>Genome analysis of the meat starter culture bacterium Staphylococcus carnosus TM300.</title>
        <authorList>
            <person name="Rosenstein R."/>
            <person name="Nerz C."/>
            <person name="Biswas L."/>
            <person name="Resch A."/>
            <person name="Raddatz G."/>
            <person name="Schuster S.C."/>
            <person name="Goetz F."/>
        </authorList>
    </citation>
    <scope>NUCLEOTIDE SEQUENCE [LARGE SCALE GENOMIC DNA]</scope>
    <source>
        <strain evidence="2 3">TM300</strain>
    </source>
</reference>
<accession>B9DJV0</accession>
<dbReference type="HOGENOM" id="CLU_2467507_0_0_9"/>
<organism evidence="2 3">
    <name type="scientific">Staphylococcus carnosus (strain TM300)</name>
    <dbReference type="NCBI Taxonomy" id="396513"/>
    <lineage>
        <taxon>Bacteria</taxon>
        <taxon>Bacillati</taxon>
        <taxon>Bacillota</taxon>
        <taxon>Bacilli</taxon>
        <taxon>Bacillales</taxon>
        <taxon>Staphylococcaceae</taxon>
        <taxon>Staphylococcus</taxon>
    </lineage>
</organism>
<keyword evidence="1" id="KW-0812">Transmembrane</keyword>
<proteinExistence type="predicted"/>
<dbReference type="EMBL" id="AM295250">
    <property type="protein sequence ID" value="CAL29073.1"/>
    <property type="molecule type" value="Genomic_DNA"/>
</dbReference>
<evidence type="ECO:0000313" key="3">
    <source>
        <dbReference type="Proteomes" id="UP000000444"/>
    </source>
</evidence>
<dbReference type="KEGG" id="sca:SCA_2168"/>
<sequence>MRSLKQQKMFTPIEWIMISLLVLLLMVNLLSIFDLIGINQGIQTLIWGVYFIIIGILLQRFNKKKIAVIVYIIGVVDMIVGVIHLLSS</sequence>
<keyword evidence="1" id="KW-1133">Transmembrane helix</keyword>